<dbReference type="Proteomes" id="UP000016662">
    <property type="component" value="Unassembled WGS sequence"/>
</dbReference>
<sequence length="41" mass="4949">MKMFIDDNVIIPDEIKRMSTEELKKAIQELEQELKERKQIS</sequence>
<accession>U2KD48</accession>
<comment type="caution">
    <text evidence="1">The sequence shown here is derived from an EMBL/GenBank/DDBJ whole genome shotgun (WGS) entry which is preliminary data.</text>
</comment>
<keyword evidence="2" id="KW-1185">Reference proteome</keyword>
<evidence type="ECO:0000313" key="2">
    <source>
        <dbReference type="Proteomes" id="UP000016662"/>
    </source>
</evidence>
<proteinExistence type="predicted"/>
<dbReference type="AlphaFoldDB" id="U2KD48"/>
<dbReference type="PATRIC" id="fig|411473.3.peg.962"/>
<gene>
    <name evidence="1" type="ORF">RUMCAL_01170</name>
</gene>
<organism evidence="1 2">
    <name type="scientific">Ruminococcus callidus ATCC 27760</name>
    <dbReference type="NCBI Taxonomy" id="411473"/>
    <lineage>
        <taxon>Bacteria</taxon>
        <taxon>Bacillati</taxon>
        <taxon>Bacillota</taxon>
        <taxon>Clostridia</taxon>
        <taxon>Eubacteriales</taxon>
        <taxon>Oscillospiraceae</taxon>
        <taxon>Ruminococcus</taxon>
    </lineage>
</organism>
<dbReference type="EMBL" id="AWVF01000140">
    <property type="protein sequence ID" value="ERJ96466.1"/>
    <property type="molecule type" value="Genomic_DNA"/>
</dbReference>
<evidence type="ECO:0000313" key="1">
    <source>
        <dbReference type="EMBL" id="ERJ96466.1"/>
    </source>
</evidence>
<protein>
    <submittedName>
        <fullName evidence="1">Toxin-antitoxin system, antitoxin component, ribbon-helix-helix domain protein</fullName>
    </submittedName>
</protein>
<dbReference type="RefSeq" id="WP_021682633.1">
    <property type="nucleotide sequence ID" value="NZ_KI260433.1"/>
</dbReference>
<dbReference type="HOGENOM" id="CLU_3276138_0_0_9"/>
<name>U2KD48_9FIRM</name>
<reference evidence="1 2" key="1">
    <citation type="submission" date="2013-07" db="EMBL/GenBank/DDBJ databases">
        <authorList>
            <person name="Weinstock G."/>
            <person name="Sodergren E."/>
            <person name="Wylie T."/>
            <person name="Fulton L."/>
            <person name="Fulton R."/>
            <person name="Fronick C."/>
            <person name="O'Laughlin M."/>
            <person name="Godfrey J."/>
            <person name="Miner T."/>
            <person name="Herter B."/>
            <person name="Appelbaum E."/>
            <person name="Cordes M."/>
            <person name="Lek S."/>
            <person name="Wollam A."/>
            <person name="Pepin K.H."/>
            <person name="Palsikar V.B."/>
            <person name="Mitreva M."/>
            <person name="Wilson R.K."/>
        </authorList>
    </citation>
    <scope>NUCLEOTIDE SEQUENCE [LARGE SCALE GENOMIC DNA]</scope>
    <source>
        <strain evidence="1 2">ATCC 27760</strain>
    </source>
</reference>